<dbReference type="InterPro" id="IPR051909">
    <property type="entry name" value="MFP_Cation_Efflux"/>
</dbReference>
<dbReference type="Gene3D" id="2.40.30.170">
    <property type="match status" value="1"/>
</dbReference>
<evidence type="ECO:0000313" key="8">
    <source>
        <dbReference type="Proteomes" id="UP000297693"/>
    </source>
</evidence>
<comment type="caution">
    <text evidence="7">The sequence shown here is derived from an EMBL/GenBank/DDBJ whole genome shotgun (WGS) entry which is preliminary data.</text>
</comment>
<dbReference type="RefSeq" id="WP_135625415.1">
    <property type="nucleotide sequence ID" value="NZ_RQGD01000046.1"/>
</dbReference>
<gene>
    <name evidence="7" type="ORF">EHQ58_17925</name>
</gene>
<evidence type="ECO:0000259" key="5">
    <source>
        <dbReference type="Pfam" id="PF25973"/>
    </source>
</evidence>
<dbReference type="Pfam" id="PF25973">
    <property type="entry name" value="BSH_CzcB"/>
    <property type="match status" value="1"/>
</dbReference>
<dbReference type="GO" id="GO:0022857">
    <property type="term" value="F:transmembrane transporter activity"/>
    <property type="evidence" value="ECO:0007669"/>
    <property type="project" value="InterPro"/>
</dbReference>
<comment type="similarity">
    <text evidence="1">Belongs to the membrane fusion protein (MFP) (TC 8.A.1) family.</text>
</comment>
<keyword evidence="8" id="KW-1185">Reference proteome</keyword>
<keyword evidence="2" id="KW-0813">Transport</keyword>
<proteinExistence type="inferred from homology"/>
<feature type="domain" description="CzcB-like barrel-sandwich hybrid" evidence="5">
    <location>
        <begin position="84"/>
        <end position="225"/>
    </location>
</feature>
<dbReference type="AlphaFoldDB" id="A0A4R9JVV9"/>
<dbReference type="Pfam" id="PF25975">
    <property type="entry name" value="CzcB_C"/>
    <property type="match status" value="1"/>
</dbReference>
<dbReference type="Gene3D" id="2.40.50.100">
    <property type="match status" value="1"/>
</dbReference>
<name>A0A4R9JVV9_9LEPT</name>
<reference evidence="7" key="1">
    <citation type="journal article" date="2019" name="PLoS Negl. Trop. Dis.">
        <title>Revisiting the worldwide diversity of Leptospira species in the environment.</title>
        <authorList>
            <person name="Vincent A.T."/>
            <person name="Schiettekatte O."/>
            <person name="Bourhy P."/>
            <person name="Veyrier F.J."/>
            <person name="Picardeau M."/>
        </authorList>
    </citation>
    <scope>NUCLEOTIDE SEQUENCE [LARGE SCALE GENOMIC DNA]</scope>
    <source>
        <strain evidence="7">201702476</strain>
    </source>
</reference>
<evidence type="ECO:0000256" key="3">
    <source>
        <dbReference type="SAM" id="Coils"/>
    </source>
</evidence>
<organism evidence="7 8">
    <name type="scientific">Leptospira ognonensis</name>
    <dbReference type="NCBI Taxonomy" id="2484945"/>
    <lineage>
        <taxon>Bacteria</taxon>
        <taxon>Pseudomonadati</taxon>
        <taxon>Spirochaetota</taxon>
        <taxon>Spirochaetia</taxon>
        <taxon>Leptospirales</taxon>
        <taxon>Leptospiraceae</taxon>
        <taxon>Leptospira</taxon>
    </lineage>
</organism>
<dbReference type="InterPro" id="IPR058792">
    <property type="entry name" value="Beta-barrel_RND_2"/>
</dbReference>
<dbReference type="OrthoDB" id="9810430at2"/>
<evidence type="ECO:0000313" key="7">
    <source>
        <dbReference type="EMBL" id="TGL56496.1"/>
    </source>
</evidence>
<evidence type="ECO:0000256" key="1">
    <source>
        <dbReference type="ARBA" id="ARBA00009477"/>
    </source>
</evidence>
<feature type="domain" description="CusB-like beta-barrel" evidence="4">
    <location>
        <begin position="229"/>
        <end position="300"/>
    </location>
</feature>
<dbReference type="PANTHER" id="PTHR30097">
    <property type="entry name" value="CATION EFFLUX SYSTEM PROTEIN CUSB"/>
    <property type="match status" value="1"/>
</dbReference>
<dbReference type="Pfam" id="PF25954">
    <property type="entry name" value="Beta-barrel_RND_2"/>
    <property type="match status" value="1"/>
</dbReference>
<evidence type="ECO:0000259" key="4">
    <source>
        <dbReference type="Pfam" id="PF25954"/>
    </source>
</evidence>
<dbReference type="EMBL" id="RQGD01000046">
    <property type="protein sequence ID" value="TGL56496.1"/>
    <property type="molecule type" value="Genomic_DNA"/>
</dbReference>
<dbReference type="NCBIfam" id="TIGR01730">
    <property type="entry name" value="RND_mfp"/>
    <property type="match status" value="1"/>
</dbReference>
<dbReference type="SUPFAM" id="SSF111369">
    <property type="entry name" value="HlyD-like secretion proteins"/>
    <property type="match status" value="1"/>
</dbReference>
<protein>
    <submittedName>
        <fullName evidence="7">Efflux RND transporter periplasmic adaptor subunit</fullName>
    </submittedName>
</protein>
<dbReference type="Proteomes" id="UP000297693">
    <property type="component" value="Unassembled WGS sequence"/>
</dbReference>
<dbReference type="InterPro" id="IPR006143">
    <property type="entry name" value="RND_pump_MFP"/>
</dbReference>
<keyword evidence="3" id="KW-0175">Coiled coil</keyword>
<feature type="coiled-coil region" evidence="3">
    <location>
        <begin position="143"/>
        <end position="177"/>
    </location>
</feature>
<dbReference type="PANTHER" id="PTHR30097:SF4">
    <property type="entry name" value="SLR6042 PROTEIN"/>
    <property type="match status" value="1"/>
</dbReference>
<evidence type="ECO:0000259" key="6">
    <source>
        <dbReference type="Pfam" id="PF25975"/>
    </source>
</evidence>
<feature type="domain" description="CzcB-like C-terminal circularly permuted SH3-like" evidence="6">
    <location>
        <begin position="310"/>
        <end position="371"/>
    </location>
</feature>
<sequence>MKSKLFLTISILTFCFAIFWMYRTFFDTSFNNSDKKDNHDPNLLILEETKAKNLQIQTVIAETSNFSPRVELLGETEAVPDAIIDVPARVSGRLTSVNFIEGDRIKKGQRLAIIDSPELTKLRSNYMTAKTKYSASEQNYERIKSLVKMNLAAKQELVDAESNLNVIRAEKISAEENLRVNGLGITDSVSGIYHVTAPRSGLAISRNAIMGSQILGNQTLTTIADLTDLWFQGKIFEGDLHYLKEGNAAKVILNAYPDLIFSGKLNHIGERVDPISRTIHARIVFKNVDKKGKIGLFGRAYIEIEPKEGIKIPTVAIQVINDRKYVFIKTGLNQFYWKEVVTGSEIDSETEIKSGLISGDEIVTSGAFELKAILFKSTFGEE</sequence>
<evidence type="ECO:0000256" key="2">
    <source>
        <dbReference type="ARBA" id="ARBA00022448"/>
    </source>
</evidence>
<dbReference type="InterPro" id="IPR058647">
    <property type="entry name" value="BSH_CzcB-like"/>
</dbReference>
<dbReference type="InterPro" id="IPR058649">
    <property type="entry name" value="CzcB_C"/>
</dbReference>
<accession>A0A4R9JVV9</accession>
<dbReference type="GO" id="GO:0016020">
    <property type="term" value="C:membrane"/>
    <property type="evidence" value="ECO:0007669"/>
    <property type="project" value="InterPro"/>
</dbReference>
<dbReference type="Gene3D" id="2.40.420.20">
    <property type="match status" value="1"/>
</dbReference>